<reference evidence="1" key="1">
    <citation type="submission" date="2023-02" db="EMBL/GenBank/DDBJ databases">
        <authorList>
            <person name="Palmer J.M."/>
        </authorList>
    </citation>
    <scope>NUCLEOTIDE SEQUENCE</scope>
    <source>
        <strain evidence="1">FW57</strain>
    </source>
</reference>
<proteinExistence type="predicted"/>
<evidence type="ECO:0008006" key="3">
    <source>
        <dbReference type="Google" id="ProtNLM"/>
    </source>
</evidence>
<evidence type="ECO:0000313" key="1">
    <source>
        <dbReference type="EMBL" id="KAG7290881.1"/>
    </source>
</evidence>
<dbReference type="Proteomes" id="UP001197093">
    <property type="component" value="Unassembled WGS sequence"/>
</dbReference>
<keyword evidence="2" id="KW-1185">Reference proteome</keyword>
<dbReference type="SUPFAM" id="SSF56112">
    <property type="entry name" value="Protein kinase-like (PK-like)"/>
    <property type="match status" value="1"/>
</dbReference>
<protein>
    <recommendedName>
        <fullName evidence="3">Aminoglycoside phosphotransferase domain-containing protein</fullName>
    </recommendedName>
</protein>
<sequence length="226" mass="26138">MAPAESFPKIYKLEDRVIIVEKDRFIKRELAKHEFFRRPNGQVIYPYWMRERIQNEADAIAFVAANTSIPMPKHRLYENGGLLHLETLRVPGILLDDVDTATMPAAIEAVTRQMEENILPQLRKLRRHSIGSVDTSLPMVPPIRIYRRDRRSWERVTSPPSEDPPFVFCHNDLSNRNILIDPETLILLASLTGSWRDITQLCEQVARRDLALFGLEPKDLRNCLDG</sequence>
<organism evidence="1 2">
    <name type="scientific">Staphylotrichum longicolle</name>
    <dbReference type="NCBI Taxonomy" id="669026"/>
    <lineage>
        <taxon>Eukaryota</taxon>
        <taxon>Fungi</taxon>
        <taxon>Dikarya</taxon>
        <taxon>Ascomycota</taxon>
        <taxon>Pezizomycotina</taxon>
        <taxon>Sordariomycetes</taxon>
        <taxon>Sordariomycetidae</taxon>
        <taxon>Sordariales</taxon>
        <taxon>Chaetomiaceae</taxon>
        <taxon>Staphylotrichum</taxon>
    </lineage>
</organism>
<evidence type="ECO:0000313" key="2">
    <source>
        <dbReference type="Proteomes" id="UP001197093"/>
    </source>
</evidence>
<name>A0AAD4I1A2_9PEZI</name>
<gene>
    <name evidence="1" type="ORF">NEMBOFW57_000886</name>
</gene>
<comment type="caution">
    <text evidence="1">The sequence shown here is derived from an EMBL/GenBank/DDBJ whole genome shotgun (WGS) entry which is preliminary data.</text>
</comment>
<dbReference type="AlphaFoldDB" id="A0AAD4I1A2"/>
<accession>A0AAD4I1A2</accession>
<dbReference type="InterPro" id="IPR011009">
    <property type="entry name" value="Kinase-like_dom_sf"/>
</dbReference>
<dbReference type="EMBL" id="JAHCVI010000001">
    <property type="protein sequence ID" value="KAG7290881.1"/>
    <property type="molecule type" value="Genomic_DNA"/>
</dbReference>